<dbReference type="Pfam" id="PF09843">
    <property type="entry name" value="DUF2070"/>
    <property type="match status" value="1"/>
</dbReference>
<protein>
    <submittedName>
        <fullName evidence="3">DUF2070 family protein</fullName>
    </submittedName>
</protein>
<keyword evidence="1" id="KW-0472">Membrane</keyword>
<evidence type="ECO:0000313" key="4">
    <source>
        <dbReference type="Proteomes" id="UP000608579"/>
    </source>
</evidence>
<gene>
    <name evidence="3" type="ORF">EYH45_06790</name>
</gene>
<organism evidence="3 4">
    <name type="scientific">Caldiarchaeum subterraneum</name>
    <dbReference type="NCBI Taxonomy" id="311458"/>
    <lineage>
        <taxon>Archaea</taxon>
        <taxon>Nitrososphaerota</taxon>
        <taxon>Candidatus Caldarchaeales</taxon>
        <taxon>Candidatus Caldarchaeaceae</taxon>
        <taxon>Candidatus Caldarchaeum</taxon>
    </lineage>
</organism>
<comment type="caution">
    <text evidence="3">The sequence shown here is derived from an EMBL/GenBank/DDBJ whole genome shotgun (WGS) entry which is preliminary data.</text>
</comment>
<dbReference type="Proteomes" id="UP000608579">
    <property type="component" value="Unassembled WGS sequence"/>
</dbReference>
<feature type="transmembrane region" description="Helical" evidence="1">
    <location>
        <begin position="89"/>
        <end position="108"/>
    </location>
</feature>
<proteinExistence type="predicted"/>
<dbReference type="AlphaFoldDB" id="A0A832ZWW1"/>
<keyword evidence="1" id="KW-1133">Transmembrane helix</keyword>
<evidence type="ECO:0000256" key="1">
    <source>
        <dbReference type="SAM" id="Phobius"/>
    </source>
</evidence>
<name>A0A832ZWW1_CALS0</name>
<feature type="transmembrane region" description="Helical" evidence="1">
    <location>
        <begin position="180"/>
        <end position="203"/>
    </location>
</feature>
<feature type="transmembrane region" description="Helical" evidence="1">
    <location>
        <begin position="60"/>
        <end position="83"/>
    </location>
</feature>
<feature type="transmembrane region" description="Helical" evidence="1">
    <location>
        <begin position="16"/>
        <end position="39"/>
    </location>
</feature>
<accession>A0A832ZWW1</accession>
<keyword evidence="1" id="KW-0812">Transmembrane</keyword>
<dbReference type="EMBL" id="DQVM01000130">
    <property type="protein sequence ID" value="HIQ30253.1"/>
    <property type="molecule type" value="Genomic_DNA"/>
</dbReference>
<evidence type="ECO:0000313" key="3">
    <source>
        <dbReference type="EMBL" id="HIQ30253.1"/>
    </source>
</evidence>
<feature type="transmembrane region" description="Helical" evidence="1">
    <location>
        <begin position="154"/>
        <end position="173"/>
    </location>
</feature>
<dbReference type="InterPro" id="IPR019204">
    <property type="entry name" value="DUF2070_membrane"/>
</dbReference>
<reference evidence="3" key="1">
    <citation type="journal article" date="2020" name="ISME J.">
        <title>Gammaproteobacteria mediating utilization of methyl-, sulfur- and petroleum organic compounds in deep ocean hydrothermal plumes.</title>
        <authorList>
            <person name="Zhou Z."/>
            <person name="Liu Y."/>
            <person name="Pan J."/>
            <person name="Cron B.R."/>
            <person name="Toner B.M."/>
            <person name="Anantharaman K."/>
            <person name="Breier J.A."/>
            <person name="Dick G.J."/>
            <person name="Li M."/>
        </authorList>
    </citation>
    <scope>NUCLEOTIDE SEQUENCE</scope>
    <source>
        <strain evidence="3">SZUA-1515</strain>
    </source>
</reference>
<feature type="transmembrane region" description="Helical" evidence="1">
    <location>
        <begin position="209"/>
        <end position="231"/>
    </location>
</feature>
<sequence>MLRAFDPHHGFSQPGLFIASSTILNISIYLRCFWIIVTAMSRRGAGVIAMKYNSLRGITYGSRESTIALLALFTLISLGAYIIAGNVTLSIVVFILLVMATVAFNRVAGFLLSRRERILSVRRLDATSLVEAFTITGAFLVSLLIYRIVGWVDAALAVFISGVALSTYIGFSVKRSMTSTFLAGFIPSMSSFFMSIPVSFVYTSAWLKAVYAGLHGFLAGISMMELTRLVIDRMYKVRGVKPFMLFKAFVKSLLEGMDDELENTLLKLSKQGSATVDIVLFKPLNEDYGKPVALVIPDIHMGPFRTVGSSALSSIIQAKLAEAGVDAAVLKGLSGHESNIATKREAVRLAEEIKAETLSMLSNSEFTKVINSPSRITLDTVSSIVFELNGKKLAVVTLNPSPMEDIPKEALPEEAGQNKLIVVDSHNSYHEGFTHLSGDTLRRIRALLKEVNDSNSCSSGRGSFRIGFSRIVPGSFGLAEGMGPGGVSCLVVEAGGGMYALLIIDANNAVPWVRDVALDTAAKYDIVDAEVCTTDTHVVNGIKLGGKGYNAFGEVIPEEDIRRIFDELFRRAIDGMYVAEVAYSQIQVNNINMFAEILDEIAISISKGSRILTTTLLATPLIVAFTLLL</sequence>
<evidence type="ECO:0000259" key="2">
    <source>
        <dbReference type="Pfam" id="PF09843"/>
    </source>
</evidence>
<feature type="domain" description="DUF2070" evidence="2">
    <location>
        <begin position="64"/>
        <end position="627"/>
    </location>
</feature>